<accession>A0A171KQ04</accession>
<dbReference type="RefSeq" id="WP_068373119.1">
    <property type="nucleotide sequence ID" value="NZ_LBNE01000010.1"/>
</dbReference>
<dbReference type="AlphaFoldDB" id="A0A171KQ04"/>
<evidence type="ECO:0000313" key="2">
    <source>
        <dbReference type="Proteomes" id="UP000078084"/>
    </source>
</evidence>
<organism evidence="1 2">
    <name type="scientific">Kerstersia gyiorum</name>
    <dbReference type="NCBI Taxonomy" id="206506"/>
    <lineage>
        <taxon>Bacteria</taxon>
        <taxon>Pseudomonadati</taxon>
        <taxon>Pseudomonadota</taxon>
        <taxon>Betaproteobacteria</taxon>
        <taxon>Burkholderiales</taxon>
        <taxon>Alcaligenaceae</taxon>
        <taxon>Kerstersia</taxon>
    </lineage>
</organism>
<gene>
    <name evidence="1" type="ORF">AAV32_13315</name>
</gene>
<dbReference type="STRING" id="206506.AAV32_13315"/>
<dbReference type="Proteomes" id="UP000078084">
    <property type="component" value="Unassembled WGS sequence"/>
</dbReference>
<evidence type="ECO:0000313" key="1">
    <source>
        <dbReference type="EMBL" id="KKO70971.1"/>
    </source>
</evidence>
<comment type="caution">
    <text evidence="1">The sequence shown here is derived from an EMBL/GenBank/DDBJ whole genome shotgun (WGS) entry which is preliminary data.</text>
</comment>
<protein>
    <submittedName>
        <fullName evidence="1">Uncharacterized protein</fullName>
    </submittedName>
</protein>
<keyword evidence="2" id="KW-1185">Reference proteome</keyword>
<proteinExistence type="predicted"/>
<sequence length="318" mass="34450">MTACHSVLSTTVFLPYARLIAGLLLPLGMIPMPAHAEFSPPAEAFQGMPASDAMANLPLAIEIFSILLSRPDSIFKAKDATGCAFEPEAARRAVLGPQTVAALEEETRNYGTETETLAGQLILVGSPCPKQALLTGLTEYIWTDESRLTMGNLVTLLHTQQRGTARYDAQGNPSRILNIIEASYSQLFERQPSGELVSTALPGRPQGQGAFSITYGRGAIGQSDDVQVTFTLIDTAPSLTPAMPPLRSSVAITRYTQEGEVLELYMNNRLHMRSPMNKQQQVHGWYEMFGDTGSLASRPLRQCYQNGLPAADSACADQ</sequence>
<reference evidence="1 2" key="1">
    <citation type="submission" date="2015-04" db="EMBL/GenBank/DDBJ databases">
        <title>Genome sequence of Kerstersia gyiorum CG1.</title>
        <authorList>
            <person name="Greninger A.L."/>
            <person name="Kozyreva V."/>
            <person name="Chaturvedi V."/>
        </authorList>
    </citation>
    <scope>NUCLEOTIDE SEQUENCE [LARGE SCALE GENOMIC DNA]</scope>
    <source>
        <strain evidence="1 2">CG1</strain>
    </source>
</reference>
<dbReference type="EMBL" id="LBNE01000010">
    <property type="protein sequence ID" value="KKO70971.1"/>
    <property type="molecule type" value="Genomic_DNA"/>
</dbReference>
<name>A0A171KQ04_9BURK</name>